<dbReference type="Proteomes" id="UP000325945">
    <property type="component" value="Unassembled WGS sequence"/>
</dbReference>
<dbReference type="AlphaFoldDB" id="A0A5N6X2S5"/>
<accession>A0A5N6X2S5</accession>
<protein>
    <submittedName>
        <fullName evidence="1">Uncharacterized protein</fullName>
    </submittedName>
</protein>
<evidence type="ECO:0000313" key="1">
    <source>
        <dbReference type="EMBL" id="KAE8327203.1"/>
    </source>
</evidence>
<name>A0A5N6X2S5_9EURO</name>
<dbReference type="PANTHER" id="PTHR37017">
    <property type="entry name" value="AB HYDROLASE-1 DOMAIN-CONTAINING PROTEIN-RELATED"/>
    <property type="match status" value="1"/>
</dbReference>
<dbReference type="EMBL" id="ML741794">
    <property type="protein sequence ID" value="KAE8327203.1"/>
    <property type="molecule type" value="Genomic_DNA"/>
</dbReference>
<proteinExistence type="predicted"/>
<gene>
    <name evidence="1" type="ORF">BDV39DRAFT_205335</name>
</gene>
<keyword evidence="2" id="KW-1185">Reference proteome</keyword>
<dbReference type="InterPro" id="IPR029058">
    <property type="entry name" value="AB_hydrolase_fold"/>
</dbReference>
<evidence type="ECO:0000313" key="2">
    <source>
        <dbReference type="Proteomes" id="UP000325945"/>
    </source>
</evidence>
<organism evidence="1 2">
    <name type="scientific">Aspergillus sergii</name>
    <dbReference type="NCBI Taxonomy" id="1034303"/>
    <lineage>
        <taxon>Eukaryota</taxon>
        <taxon>Fungi</taxon>
        <taxon>Dikarya</taxon>
        <taxon>Ascomycota</taxon>
        <taxon>Pezizomycotina</taxon>
        <taxon>Eurotiomycetes</taxon>
        <taxon>Eurotiomycetidae</taxon>
        <taxon>Eurotiales</taxon>
        <taxon>Aspergillaceae</taxon>
        <taxon>Aspergillus</taxon>
        <taxon>Aspergillus subgen. Circumdati</taxon>
    </lineage>
</organism>
<dbReference type="InterPro" id="IPR052897">
    <property type="entry name" value="Sec-Metab_Biosynth_Hydrolase"/>
</dbReference>
<reference evidence="2" key="1">
    <citation type="submission" date="2019-04" db="EMBL/GenBank/DDBJ databases">
        <title>Friends and foes A comparative genomics studyof 23 Aspergillus species from section Flavi.</title>
        <authorList>
            <consortium name="DOE Joint Genome Institute"/>
            <person name="Kjaerbolling I."/>
            <person name="Vesth T."/>
            <person name="Frisvad J.C."/>
            <person name="Nybo J.L."/>
            <person name="Theobald S."/>
            <person name="Kildgaard S."/>
            <person name="Isbrandt T."/>
            <person name="Kuo A."/>
            <person name="Sato A."/>
            <person name="Lyhne E.K."/>
            <person name="Kogle M.E."/>
            <person name="Wiebenga A."/>
            <person name="Kun R.S."/>
            <person name="Lubbers R.J."/>
            <person name="Makela M.R."/>
            <person name="Barry K."/>
            <person name="Chovatia M."/>
            <person name="Clum A."/>
            <person name="Daum C."/>
            <person name="Haridas S."/>
            <person name="He G."/>
            <person name="LaButti K."/>
            <person name="Lipzen A."/>
            <person name="Mondo S."/>
            <person name="Riley R."/>
            <person name="Salamov A."/>
            <person name="Simmons B.A."/>
            <person name="Magnuson J.K."/>
            <person name="Henrissat B."/>
            <person name="Mortensen U.H."/>
            <person name="Larsen T.O."/>
            <person name="Devries R.P."/>
            <person name="Grigoriev I.V."/>
            <person name="Machida M."/>
            <person name="Baker S.E."/>
            <person name="Andersen M.R."/>
        </authorList>
    </citation>
    <scope>NUCLEOTIDE SEQUENCE [LARGE SCALE GENOMIC DNA]</scope>
    <source>
        <strain evidence="2">CBS 130017</strain>
    </source>
</reference>
<dbReference type="Gene3D" id="3.40.50.1820">
    <property type="entry name" value="alpha/beta hydrolase"/>
    <property type="match status" value="1"/>
</dbReference>
<dbReference type="PANTHER" id="PTHR37017:SF8">
    <property type="entry name" value="AB HYDROLASE-1 DOMAIN-CONTAINING PROTEIN"/>
    <property type="match status" value="1"/>
</dbReference>
<sequence>MTISTNKEKPAFVLVPGAAQNPAHYAHLLHLLQPAGYGATAGLLPSIGAQGEVTAADNADYVRNRLILPILDLANQDVILIRKYSLMVFNLLRILYKIYLPLSALWRLSDI</sequence>